<keyword evidence="2" id="KW-1185">Reference proteome</keyword>
<evidence type="ECO:0000313" key="1">
    <source>
        <dbReference type="EMBL" id="MFC5629264.1"/>
    </source>
</evidence>
<proteinExistence type="predicted"/>
<dbReference type="InterPro" id="IPR036638">
    <property type="entry name" value="HLH_DNA-bd_sf"/>
</dbReference>
<gene>
    <name evidence="1" type="ORF">ACFPTR_10355</name>
</gene>
<dbReference type="EMBL" id="JBHSPF010000057">
    <property type="protein sequence ID" value="MFC5629264.1"/>
    <property type="molecule type" value="Genomic_DNA"/>
</dbReference>
<name>A0ABW0U963_9BACI</name>
<evidence type="ECO:0000313" key="2">
    <source>
        <dbReference type="Proteomes" id="UP001596143"/>
    </source>
</evidence>
<accession>A0ABW0U963</accession>
<protein>
    <submittedName>
        <fullName evidence="1">Aspartyl-phosphate phosphatase Spo0E family protein</fullName>
    </submittedName>
</protein>
<dbReference type="SUPFAM" id="SSF140500">
    <property type="entry name" value="BAS1536-like"/>
    <property type="match status" value="1"/>
</dbReference>
<dbReference type="Pfam" id="PF09388">
    <property type="entry name" value="SpoOE-like"/>
    <property type="match status" value="1"/>
</dbReference>
<dbReference type="Proteomes" id="UP001596143">
    <property type="component" value="Unassembled WGS sequence"/>
</dbReference>
<dbReference type="InterPro" id="IPR037208">
    <property type="entry name" value="Spo0E-like_sf"/>
</dbReference>
<sequence length="65" mass="7671">MGIRSRNLSKKGVFTLRHLELEIEKLRTEMEKMITKKGVGDPDTIKISQKLDQVLNKYELEKRKK</sequence>
<dbReference type="Gene3D" id="4.10.280.10">
    <property type="entry name" value="Helix-loop-helix DNA-binding domain"/>
    <property type="match status" value="1"/>
</dbReference>
<organism evidence="1 2">
    <name type="scientific">Aliibacillus thermotolerans</name>
    <dbReference type="NCBI Taxonomy" id="1834418"/>
    <lineage>
        <taxon>Bacteria</taxon>
        <taxon>Bacillati</taxon>
        <taxon>Bacillota</taxon>
        <taxon>Bacilli</taxon>
        <taxon>Bacillales</taxon>
        <taxon>Bacillaceae</taxon>
        <taxon>Aliibacillus</taxon>
    </lineage>
</organism>
<dbReference type="InterPro" id="IPR018540">
    <property type="entry name" value="Spo0E-like"/>
</dbReference>
<comment type="caution">
    <text evidence="1">The sequence shown here is derived from an EMBL/GenBank/DDBJ whole genome shotgun (WGS) entry which is preliminary data.</text>
</comment>
<dbReference type="RefSeq" id="WP_270897865.1">
    <property type="nucleotide sequence ID" value="NZ_JBHSPF010000057.1"/>
</dbReference>
<reference evidence="2" key="1">
    <citation type="journal article" date="2019" name="Int. J. Syst. Evol. Microbiol.">
        <title>The Global Catalogue of Microorganisms (GCM) 10K type strain sequencing project: providing services to taxonomists for standard genome sequencing and annotation.</title>
        <authorList>
            <consortium name="The Broad Institute Genomics Platform"/>
            <consortium name="The Broad Institute Genome Sequencing Center for Infectious Disease"/>
            <person name="Wu L."/>
            <person name="Ma J."/>
        </authorList>
    </citation>
    <scope>NUCLEOTIDE SEQUENCE [LARGE SCALE GENOMIC DNA]</scope>
    <source>
        <strain evidence="2">CGMCC 1.15790</strain>
    </source>
</reference>